<dbReference type="EMBL" id="GEMB01000765">
    <property type="protein sequence ID" value="JAS02373.1"/>
    <property type="molecule type" value="Transcribed_RNA"/>
</dbReference>
<proteinExistence type="predicted"/>
<evidence type="ECO:0000313" key="1">
    <source>
        <dbReference type="EMBL" id="JAS02373.1"/>
    </source>
</evidence>
<dbReference type="AlphaFoldDB" id="A0A171AQR9"/>
<organism evidence="1">
    <name type="scientific">Triatoma infestans</name>
    <name type="common">Assassin bug</name>
    <dbReference type="NCBI Taxonomy" id="30076"/>
    <lineage>
        <taxon>Eukaryota</taxon>
        <taxon>Metazoa</taxon>
        <taxon>Ecdysozoa</taxon>
        <taxon>Arthropoda</taxon>
        <taxon>Hexapoda</taxon>
        <taxon>Insecta</taxon>
        <taxon>Pterygota</taxon>
        <taxon>Neoptera</taxon>
        <taxon>Paraneoptera</taxon>
        <taxon>Hemiptera</taxon>
        <taxon>Heteroptera</taxon>
        <taxon>Panheteroptera</taxon>
        <taxon>Cimicomorpha</taxon>
        <taxon>Reduviidae</taxon>
        <taxon>Triatominae</taxon>
        <taxon>Triatoma</taxon>
    </lineage>
</organism>
<name>A0A171AQR9_TRIIF</name>
<protein>
    <submittedName>
        <fullName evidence="1">Cilia-and flagella-associated protein 52</fullName>
    </submittedName>
</protein>
<keyword evidence="1" id="KW-0969">Cilium</keyword>
<accession>A0A171AQR9</accession>
<feature type="non-terminal residue" evidence="1">
    <location>
        <position position="1"/>
    </location>
</feature>
<keyword evidence="1" id="KW-0282">Flagellum</keyword>
<reference evidence="1" key="1">
    <citation type="submission" date="2016-04" db="EMBL/GenBank/DDBJ databases">
        <authorList>
            <person name="Calderon-Fernandez G.M.Sr."/>
        </authorList>
    </citation>
    <scope>NUCLEOTIDE SEQUENCE</scope>
    <source>
        <strain evidence="1">Int1</strain>
        <tissue evidence="1">Integument</tissue>
    </source>
</reference>
<reference evidence="1" key="2">
    <citation type="journal article" date="2017" name="J. Med. Entomol.">
        <title>Transcriptome Analysis of the Triatoma infestans (Hemiptera: Reduviidae) Integument.</title>
        <authorList>
            <person name="Calderon-Fernandez G.M."/>
            <person name="Moriconi D.E."/>
            <person name="Dulbecco A.B."/>
            <person name="Juarez M.P."/>
        </authorList>
    </citation>
    <scope>NUCLEOTIDE SEQUENCE</scope>
    <source>
        <strain evidence="1">Int1</strain>
        <tissue evidence="1">Integument</tissue>
    </source>
</reference>
<sequence>IISLGGRDDTNVVVFDIVSGDAICGTFSSNLNAGDAVTIGVLNVHNLCFLTGGVYTLRLWTLDPKINPFLE</sequence>
<keyword evidence="1" id="KW-0966">Cell projection</keyword>